<proteinExistence type="predicted"/>
<dbReference type="EMBL" id="CAJVPW010014015">
    <property type="protein sequence ID" value="CAG8650487.1"/>
    <property type="molecule type" value="Genomic_DNA"/>
</dbReference>
<comment type="caution">
    <text evidence="1">The sequence shown here is derived from an EMBL/GenBank/DDBJ whole genome shotgun (WGS) entry which is preliminary data.</text>
</comment>
<keyword evidence="2" id="KW-1185">Reference proteome</keyword>
<evidence type="ECO:0000313" key="2">
    <source>
        <dbReference type="Proteomes" id="UP000789366"/>
    </source>
</evidence>
<name>A0ACA9NE96_9GLOM</name>
<reference evidence="1" key="1">
    <citation type="submission" date="2021-06" db="EMBL/GenBank/DDBJ databases">
        <authorList>
            <person name="Kallberg Y."/>
            <person name="Tangrot J."/>
            <person name="Rosling A."/>
        </authorList>
    </citation>
    <scope>NUCLEOTIDE SEQUENCE</scope>
    <source>
        <strain evidence="1">28 12/20/2015</strain>
    </source>
</reference>
<protein>
    <submittedName>
        <fullName evidence="1">2916_t:CDS:1</fullName>
    </submittedName>
</protein>
<sequence>MFSNNLQEKLNTFSSLINLTISLDRWTDNSENSIYSKFLKNKVKKVLSLNGIQTSSTIAVVTDNVSNMNKMQQLLNYSLAKVCMDVSNYKQEFWHCLSLSETMHSKYFYIESAVIKSIICDRYHFATNDILTKVIRLIVNAIKRLESNDSILADIFKELINIYQKISQLEVPLDGFQVHMLAVINKYAREFDNNIYFITFFLSLAYKQMAISKKMDADKVIYASFKLAKSSKTLQTFWTDFIRNAFQLCCFAMKVFSIVPYRAGCERLFSSLALTKSKKQSEAIFESLVNDNRDSDIFFDEENEQPEELNEKLEEIIIDQHELFFLEELFNFLILGQDQE</sequence>
<dbReference type="Proteomes" id="UP000789366">
    <property type="component" value="Unassembled WGS sequence"/>
</dbReference>
<feature type="non-terminal residue" evidence="1">
    <location>
        <position position="340"/>
    </location>
</feature>
<gene>
    <name evidence="1" type="ORF">SPELUC_LOCUS8896</name>
</gene>
<evidence type="ECO:0000313" key="1">
    <source>
        <dbReference type="EMBL" id="CAG8650487.1"/>
    </source>
</evidence>
<organism evidence="1 2">
    <name type="scientific">Cetraspora pellucida</name>
    <dbReference type="NCBI Taxonomy" id="1433469"/>
    <lineage>
        <taxon>Eukaryota</taxon>
        <taxon>Fungi</taxon>
        <taxon>Fungi incertae sedis</taxon>
        <taxon>Mucoromycota</taxon>
        <taxon>Glomeromycotina</taxon>
        <taxon>Glomeromycetes</taxon>
        <taxon>Diversisporales</taxon>
        <taxon>Gigasporaceae</taxon>
        <taxon>Cetraspora</taxon>
    </lineage>
</organism>
<accession>A0ACA9NE96</accession>